<evidence type="ECO:0000259" key="7">
    <source>
        <dbReference type="Pfam" id="PF08241"/>
    </source>
</evidence>
<evidence type="ECO:0000256" key="2">
    <source>
        <dbReference type="ARBA" id="ARBA00022603"/>
    </source>
</evidence>
<feature type="domain" description="Methyltransferase" evidence="8">
    <location>
        <begin position="78"/>
        <end position="176"/>
    </location>
</feature>
<dbReference type="Proteomes" id="UP000253495">
    <property type="component" value="Unassembled WGS sequence"/>
</dbReference>
<name>A0A368VTK2_9ACTN</name>
<dbReference type="GO" id="GO:0005829">
    <property type="term" value="C:cytosol"/>
    <property type="evidence" value="ECO:0007669"/>
    <property type="project" value="TreeGrafter"/>
</dbReference>
<gene>
    <name evidence="9" type="ORF">DFQ14_1042</name>
</gene>
<dbReference type="RefSeq" id="WP_114452504.1">
    <property type="nucleotide sequence ID" value="NZ_QPJC01000004.1"/>
</dbReference>
<evidence type="ECO:0000256" key="1">
    <source>
        <dbReference type="ARBA" id="ARBA00008361"/>
    </source>
</evidence>
<dbReference type="PANTHER" id="PTHR16458">
    <property type="entry name" value="GLYCINE N-METHYLTRANSFERASE"/>
    <property type="match status" value="1"/>
</dbReference>
<dbReference type="EMBL" id="QPJC01000004">
    <property type="protein sequence ID" value="RCW44413.1"/>
    <property type="molecule type" value="Genomic_DNA"/>
</dbReference>
<keyword evidence="4" id="KW-0949">S-adenosyl-L-methionine</keyword>
<feature type="domain" description="Methyltransferase type 11" evidence="7">
    <location>
        <begin position="355"/>
        <end position="453"/>
    </location>
</feature>
<evidence type="ECO:0000259" key="8">
    <source>
        <dbReference type="Pfam" id="PF13649"/>
    </source>
</evidence>
<accession>A0A368VTK2</accession>
<evidence type="ECO:0000256" key="5">
    <source>
        <dbReference type="ARBA" id="ARBA00060542"/>
    </source>
</evidence>
<keyword evidence="2 9" id="KW-0489">Methyltransferase</keyword>
<dbReference type="PROSITE" id="PS51600">
    <property type="entry name" value="SAM_GNMT"/>
    <property type="match status" value="1"/>
</dbReference>
<dbReference type="GO" id="GO:0046500">
    <property type="term" value="P:S-adenosylmethionine metabolic process"/>
    <property type="evidence" value="ECO:0007669"/>
    <property type="project" value="TreeGrafter"/>
</dbReference>
<dbReference type="PANTHER" id="PTHR16458:SF2">
    <property type="entry name" value="GLYCINE N-METHYLTRANSFERASE"/>
    <property type="match status" value="1"/>
</dbReference>
<dbReference type="FunFam" id="3.40.50.150:FF:000461">
    <property type="entry name" value="Sarcosine/dimethylglycine N-methyltransferase"/>
    <property type="match status" value="1"/>
</dbReference>
<dbReference type="InterPro" id="IPR041698">
    <property type="entry name" value="Methyltransf_25"/>
</dbReference>
<dbReference type="CDD" id="cd02440">
    <property type="entry name" value="AdoMet_MTases"/>
    <property type="match status" value="2"/>
</dbReference>
<evidence type="ECO:0000313" key="9">
    <source>
        <dbReference type="EMBL" id="RCW44413.1"/>
    </source>
</evidence>
<dbReference type="Pfam" id="PF13649">
    <property type="entry name" value="Methyltransf_25"/>
    <property type="match status" value="1"/>
</dbReference>
<comment type="caution">
    <text evidence="9">The sequence shown here is derived from an EMBL/GenBank/DDBJ whole genome shotgun (WGS) entry which is preliminary data.</text>
</comment>
<dbReference type="GO" id="GO:1904047">
    <property type="term" value="F:S-adenosyl-L-methionine binding"/>
    <property type="evidence" value="ECO:0007669"/>
    <property type="project" value="TreeGrafter"/>
</dbReference>
<dbReference type="GO" id="GO:0019286">
    <property type="term" value="P:glycine betaine biosynthetic process from glycine"/>
    <property type="evidence" value="ECO:0007669"/>
    <property type="project" value="UniProtKB-ARBA"/>
</dbReference>
<sequence length="561" mass="64188">MTKSVDDLAEGKTSEPVHQEAQTFGDNPLEVRDTDHYTQEYVGGFVDKWDDLIDWKKRYESEGQFFVDQLKARGVESVLDVATGTGFHSVRLLEEGFETVSADGSPQMLAQAFTNGLTYGGHILRVVNADWRWLNRDVHGEYDAIICLGNSFTHLFSERDRRKALAEFYAMLKHDGVLIIDQRNYDSILDNGFSSKHTYYYAGEDVSAEPDHVDEGLARFKYTFPDKSEYYLNMYPLRKNYMRRLLREVGFQRIDTYGDFQETYGDSEPDFFIHVAEKSYREENELSEVYSNAVHTARDYYNSEDADNFYYHVWGGNDIHVGLYQTPDEDIDAASRRTVERMASKVEITPETRILDIGAGYGGAARYLARTYGCKVACLNLSEVENRRNIEFNRAEGLDELIEVRDGSFEDIPYQDNAFDIVWSQDAILHSGDRERVLEEATRVLKPSGEFVFTDPMAADNADQKALGPILERIHLDTMGSPGFYRKELARLGLQTFEFEDLTSYLPVHYGRVLEVLESRESELADRIGEEYRKNMKTGLQNWVSGGNAGNLAWGIIHARA</sequence>
<dbReference type="Gene3D" id="3.30.46.10">
    <property type="entry name" value="Glycine N-methyltransferase, chain A, domain 1"/>
    <property type="match status" value="1"/>
</dbReference>
<dbReference type="GO" id="GO:0017174">
    <property type="term" value="F:glycine N-methyltransferase activity"/>
    <property type="evidence" value="ECO:0007669"/>
    <property type="project" value="InterPro"/>
</dbReference>
<dbReference type="Pfam" id="PF08241">
    <property type="entry name" value="Methyltransf_11"/>
    <property type="match status" value="1"/>
</dbReference>
<dbReference type="SUPFAM" id="SSF53335">
    <property type="entry name" value="S-adenosyl-L-methionine-dependent methyltransferases"/>
    <property type="match status" value="2"/>
</dbReference>
<dbReference type="GO" id="GO:0042802">
    <property type="term" value="F:identical protein binding"/>
    <property type="evidence" value="ECO:0007669"/>
    <property type="project" value="TreeGrafter"/>
</dbReference>
<dbReference type="GO" id="GO:0052729">
    <property type="term" value="F:dimethylglycine N-methyltransferase activity"/>
    <property type="evidence" value="ECO:0007669"/>
    <property type="project" value="UniProtKB-ARBA"/>
</dbReference>
<proteinExistence type="inferred from homology"/>
<evidence type="ECO:0000256" key="3">
    <source>
        <dbReference type="ARBA" id="ARBA00022679"/>
    </source>
</evidence>
<evidence type="ECO:0000256" key="6">
    <source>
        <dbReference type="SAM" id="MobiDB-lite"/>
    </source>
</evidence>
<reference evidence="9 10" key="1">
    <citation type="submission" date="2018-07" db="EMBL/GenBank/DDBJ databases">
        <title>Genomic Encyclopedia of Type Strains, Phase III (KMG-III): the genomes of soil and plant-associated and newly described type strains.</title>
        <authorList>
            <person name="Whitman W."/>
        </authorList>
    </citation>
    <scope>NUCLEOTIDE SEQUENCE [LARGE SCALE GENOMIC DNA]</scope>
    <source>
        <strain evidence="9 10">CECT 8575</strain>
    </source>
</reference>
<dbReference type="AlphaFoldDB" id="A0A368VTK2"/>
<dbReference type="GO" id="GO:0032259">
    <property type="term" value="P:methylation"/>
    <property type="evidence" value="ECO:0007669"/>
    <property type="project" value="UniProtKB-KW"/>
</dbReference>
<dbReference type="InterPro" id="IPR013216">
    <property type="entry name" value="Methyltransf_11"/>
</dbReference>
<keyword evidence="3 9" id="KW-0808">Transferase</keyword>
<evidence type="ECO:0000313" key="10">
    <source>
        <dbReference type="Proteomes" id="UP000253495"/>
    </source>
</evidence>
<evidence type="ECO:0000256" key="4">
    <source>
        <dbReference type="ARBA" id="ARBA00022691"/>
    </source>
</evidence>
<protein>
    <submittedName>
        <fullName evidence="9">Glycine/sarcosine N-methyltransferase</fullName>
    </submittedName>
</protein>
<dbReference type="GO" id="GO:0016594">
    <property type="term" value="F:glycine binding"/>
    <property type="evidence" value="ECO:0007669"/>
    <property type="project" value="TreeGrafter"/>
</dbReference>
<dbReference type="GO" id="GO:0006111">
    <property type="term" value="P:regulation of gluconeogenesis"/>
    <property type="evidence" value="ECO:0007669"/>
    <property type="project" value="TreeGrafter"/>
</dbReference>
<dbReference type="InterPro" id="IPR029063">
    <property type="entry name" value="SAM-dependent_MTases_sf"/>
</dbReference>
<dbReference type="GO" id="GO:1901052">
    <property type="term" value="P:sarcosine metabolic process"/>
    <property type="evidence" value="ECO:0007669"/>
    <property type="project" value="TreeGrafter"/>
</dbReference>
<dbReference type="GO" id="GO:0046498">
    <property type="term" value="P:S-adenosylhomocysteine metabolic process"/>
    <property type="evidence" value="ECO:0007669"/>
    <property type="project" value="TreeGrafter"/>
</dbReference>
<dbReference type="OrthoDB" id="279734at2"/>
<organism evidence="9 10">
    <name type="scientific">Halopolyspora algeriensis</name>
    <dbReference type="NCBI Taxonomy" id="1500506"/>
    <lineage>
        <taxon>Bacteria</taxon>
        <taxon>Bacillati</taxon>
        <taxon>Actinomycetota</taxon>
        <taxon>Actinomycetes</taxon>
        <taxon>Actinomycetes incertae sedis</taxon>
        <taxon>Halopolyspora</taxon>
    </lineage>
</organism>
<dbReference type="GO" id="GO:0051289">
    <property type="term" value="P:protein homotetramerization"/>
    <property type="evidence" value="ECO:0007669"/>
    <property type="project" value="TreeGrafter"/>
</dbReference>
<comment type="similarity">
    <text evidence="1">Belongs to the methyltransferase superfamily.</text>
</comment>
<feature type="region of interest" description="Disordered" evidence="6">
    <location>
        <begin position="1"/>
        <end position="30"/>
    </location>
</feature>
<feature type="compositionally biased region" description="Basic and acidic residues" evidence="6">
    <location>
        <begin position="1"/>
        <end position="18"/>
    </location>
</feature>
<dbReference type="GO" id="GO:0006730">
    <property type="term" value="P:one-carbon metabolic process"/>
    <property type="evidence" value="ECO:0007669"/>
    <property type="project" value="TreeGrafter"/>
</dbReference>
<dbReference type="Gene3D" id="3.40.50.150">
    <property type="entry name" value="Vaccinia Virus protein VP39"/>
    <property type="match status" value="2"/>
</dbReference>
<comment type="pathway">
    <text evidence="5">Amine and polyamine biosynthesis; betaine biosynthesis via glycine pathway; betaine from glycine: step 3/3.</text>
</comment>
<dbReference type="InterPro" id="IPR014369">
    <property type="entry name" value="Gly/Sar_N_MeTrfase"/>
</dbReference>
<keyword evidence="10" id="KW-1185">Reference proteome</keyword>